<dbReference type="Proteomes" id="UP000561438">
    <property type="component" value="Unassembled WGS sequence"/>
</dbReference>
<organism evidence="4 5">
    <name type="scientific">Qipengyuania atrilutea</name>
    <dbReference type="NCBI Taxonomy" id="2744473"/>
    <lineage>
        <taxon>Bacteria</taxon>
        <taxon>Pseudomonadati</taxon>
        <taxon>Pseudomonadota</taxon>
        <taxon>Alphaproteobacteria</taxon>
        <taxon>Sphingomonadales</taxon>
        <taxon>Erythrobacteraceae</taxon>
        <taxon>Qipengyuania</taxon>
    </lineage>
</organism>
<protein>
    <submittedName>
        <fullName evidence="4">PhzF family phenazine biosynthesis protein</fullName>
    </submittedName>
</protein>
<dbReference type="PANTHER" id="PTHR13774">
    <property type="entry name" value="PHENAZINE BIOSYNTHESIS PROTEIN"/>
    <property type="match status" value="1"/>
</dbReference>
<dbReference type="Pfam" id="PF02567">
    <property type="entry name" value="PhzC-PhzF"/>
    <property type="match status" value="1"/>
</dbReference>
<evidence type="ECO:0000256" key="3">
    <source>
        <dbReference type="PIRSR" id="PIRSR016184-1"/>
    </source>
</evidence>
<dbReference type="GO" id="GO:0005737">
    <property type="term" value="C:cytoplasm"/>
    <property type="evidence" value="ECO:0007669"/>
    <property type="project" value="TreeGrafter"/>
</dbReference>
<reference evidence="4 5" key="1">
    <citation type="submission" date="2020-06" db="EMBL/GenBank/DDBJ databases">
        <title>Altererythrobacter sp. HHU K3-1.</title>
        <authorList>
            <person name="Zhang D."/>
            <person name="Xue H."/>
        </authorList>
    </citation>
    <scope>NUCLEOTIDE SEQUENCE [LARGE SCALE GENOMIC DNA]</scope>
    <source>
        <strain evidence="4 5">HHU K3-1</strain>
    </source>
</reference>
<dbReference type="EMBL" id="JABWGV010000002">
    <property type="protein sequence ID" value="NVD44385.1"/>
    <property type="molecule type" value="Genomic_DNA"/>
</dbReference>
<keyword evidence="5" id="KW-1185">Reference proteome</keyword>
<name>A0A850H5I1_9SPHN</name>
<dbReference type="NCBIfam" id="TIGR00654">
    <property type="entry name" value="PhzF_family"/>
    <property type="match status" value="1"/>
</dbReference>
<evidence type="ECO:0000313" key="5">
    <source>
        <dbReference type="Proteomes" id="UP000561438"/>
    </source>
</evidence>
<dbReference type="SUPFAM" id="SSF54506">
    <property type="entry name" value="Diaminopimelate epimerase-like"/>
    <property type="match status" value="1"/>
</dbReference>
<dbReference type="InterPro" id="IPR003719">
    <property type="entry name" value="Phenazine_PhzF-like"/>
</dbReference>
<dbReference type="AlphaFoldDB" id="A0A850H5I1"/>
<dbReference type="PANTHER" id="PTHR13774:SF17">
    <property type="entry name" value="PHENAZINE BIOSYNTHESIS-LIKE DOMAIN-CONTAINING PROTEIN"/>
    <property type="match status" value="1"/>
</dbReference>
<gene>
    <name evidence="4" type="ORF">HUV48_05070</name>
</gene>
<dbReference type="GO" id="GO:0016853">
    <property type="term" value="F:isomerase activity"/>
    <property type="evidence" value="ECO:0007669"/>
    <property type="project" value="UniProtKB-KW"/>
</dbReference>
<evidence type="ECO:0000313" key="4">
    <source>
        <dbReference type="EMBL" id="NVD44385.1"/>
    </source>
</evidence>
<evidence type="ECO:0000256" key="2">
    <source>
        <dbReference type="ARBA" id="ARBA00023235"/>
    </source>
</evidence>
<feature type="active site" evidence="3">
    <location>
        <position position="48"/>
    </location>
</feature>
<dbReference type="PIRSF" id="PIRSF016184">
    <property type="entry name" value="PhzC_PhzF"/>
    <property type="match status" value="1"/>
</dbReference>
<comment type="similarity">
    <text evidence="1">Belongs to the PhzF family.</text>
</comment>
<dbReference type="Gene3D" id="3.10.310.10">
    <property type="entry name" value="Diaminopimelate Epimerase, Chain A, domain 1"/>
    <property type="match status" value="2"/>
</dbReference>
<accession>A0A850H5I1</accession>
<evidence type="ECO:0000256" key="1">
    <source>
        <dbReference type="ARBA" id="ARBA00008270"/>
    </source>
</evidence>
<keyword evidence="2" id="KW-0413">Isomerase</keyword>
<proteinExistence type="inferred from homology"/>
<sequence length="270" mass="29273">MMLRLPYYHVDAFASRPFTGNQAAVMPLEEWLSDEVLQAIGEENNFAETAFVVRDQTGEADWELRWFTPTCEIRLCGHATLASGHVLLTRDGGDRLTFRTRKAGVLEVARSEAGYELGLPAIPTERGEWAEAAALLGADPLEVWLNENGYGIYLFENEEQVRALDPDLRGLGALGDDQFICTAPGSRTDVVSRVFVPGGGVDEDSVTGSAHAALTPFWAAKLGRETFTAHQASRRGGDLACRLEGHGADARAVLGGECVSVVEGEFLLPH</sequence>
<comment type="caution">
    <text evidence="4">The sequence shown here is derived from an EMBL/GenBank/DDBJ whole genome shotgun (WGS) entry which is preliminary data.</text>
</comment>